<name>A0A2S3YR39_9HYPH</name>
<protein>
    <recommendedName>
        <fullName evidence="1">THIF-type NAD/FAD binding fold domain-containing protein</fullName>
    </recommendedName>
</protein>
<dbReference type="Pfam" id="PF00899">
    <property type="entry name" value="ThiF"/>
    <property type="match status" value="1"/>
</dbReference>
<evidence type="ECO:0000313" key="2">
    <source>
        <dbReference type="EMBL" id="POH33991.1"/>
    </source>
</evidence>
<reference evidence="2 3" key="1">
    <citation type="journal article" date="2014" name="Syst. Appl. Microbiol.">
        <title>Microsymbionts of Phaseolus vulgaris in acid and alkaline soils of Mexico.</title>
        <authorList>
            <person name="Verastegui-Valdes M.M."/>
            <person name="Zhang Y.J."/>
            <person name="Rivera-Orduna F.N."/>
            <person name="Cheng H.P."/>
            <person name="Sui X.H."/>
            <person name="Wang E.T."/>
        </authorList>
    </citation>
    <scope>NUCLEOTIDE SEQUENCE [LARGE SCALE GENOMIC DNA]</scope>
    <source>
        <strain evidence="2 3">FG01</strain>
    </source>
</reference>
<dbReference type="Proteomes" id="UP000237511">
    <property type="component" value="Unassembled WGS sequence"/>
</dbReference>
<feature type="domain" description="THIF-type NAD/FAD binding fold" evidence="1">
    <location>
        <begin position="208"/>
        <end position="480"/>
    </location>
</feature>
<evidence type="ECO:0000313" key="3">
    <source>
        <dbReference type="Proteomes" id="UP000237511"/>
    </source>
</evidence>
<sequence>MSDIDLGDRHRRAVSGLGNTALPKVIKITAGQLGNQLARQHLLVCLVNLLARLHGSVKTIKLQVSGDITVPLPHAPPLGNAFAAMENLAAWANGGRIPVLAATGESDITIDISYNPVEGAHLYACGAGWKSWIGVRPPDFALGEDEPGCLGPYFAATMLAGEVFKMSKGLIKGRYATNDAYSLWTGEVGAWDDLADGPPVRGTSLPAVYLVGAGAVGQGVMQVLGASELADAYVVTIDHVHHDKEGTNLNRCFLAGIEDILEPKVDVVSRYRGLTNLNGFEFKGRLGDYLIGEKVGLRPDLVEAERADRYDLVVSAVDINRSRQDIQGLSPTIVIGGSTDSLRAQATSYGVVENAECLGCWNEPEDDRARAILLEASLRSLSVEERRHRLAGQVGDLDAALAYLAAAKPRCGQLGESDVRSFTTAVSPEFSVSFVSMAAAVMTAARLFTVIMWPHEAGRRAAKGLFQFKSLKADNVTTPRRAACPHCGKGRHLITRR</sequence>
<accession>A0A2S3YR39</accession>
<proteinExistence type="predicted"/>
<dbReference type="RefSeq" id="WP_097527652.1">
    <property type="nucleotide sequence ID" value="NZ_LODU01000013.1"/>
</dbReference>
<comment type="caution">
    <text evidence="2">The sequence shown here is derived from an EMBL/GenBank/DDBJ whole genome shotgun (WGS) entry which is preliminary data.</text>
</comment>
<dbReference type="InterPro" id="IPR000594">
    <property type="entry name" value="ThiF_NAD_FAD-bd"/>
</dbReference>
<evidence type="ECO:0000259" key="1">
    <source>
        <dbReference type="Pfam" id="PF00899"/>
    </source>
</evidence>
<organism evidence="2 3">
    <name type="scientific">Sinorhizobium americanum</name>
    <dbReference type="NCBI Taxonomy" id="194963"/>
    <lineage>
        <taxon>Bacteria</taxon>
        <taxon>Pseudomonadati</taxon>
        <taxon>Pseudomonadota</taxon>
        <taxon>Alphaproteobacteria</taxon>
        <taxon>Hyphomicrobiales</taxon>
        <taxon>Rhizobiaceae</taxon>
        <taxon>Sinorhizobium/Ensifer group</taxon>
        <taxon>Sinorhizobium</taxon>
    </lineage>
</organism>
<dbReference type="AlphaFoldDB" id="A0A2S3YR39"/>
<dbReference type="EMBL" id="LODU01000013">
    <property type="protein sequence ID" value="POH33991.1"/>
    <property type="molecule type" value="Genomic_DNA"/>
</dbReference>
<gene>
    <name evidence="2" type="ORF">ATY31_09260</name>
</gene>
<dbReference type="Gene3D" id="3.40.50.720">
    <property type="entry name" value="NAD(P)-binding Rossmann-like Domain"/>
    <property type="match status" value="1"/>
</dbReference>